<sequence>MKSLTTEEKRQMMDEIQRFFANEREEVIGEVAAGEVLAFITHHLGSYYYNQGVRDSRDIAVQRAQALEEDLFALEKRV</sequence>
<dbReference type="InterPro" id="IPR018680">
    <property type="entry name" value="DUF2164"/>
</dbReference>
<organism evidence="1 3">
    <name type="scientific">Bacillus xiamenensis</name>
    <dbReference type="NCBI Taxonomy" id="1178537"/>
    <lineage>
        <taxon>Bacteria</taxon>
        <taxon>Bacillati</taxon>
        <taxon>Bacillota</taxon>
        <taxon>Bacilli</taxon>
        <taxon>Bacillales</taxon>
        <taxon>Bacillaceae</taxon>
        <taxon>Bacillus</taxon>
    </lineage>
</organism>
<dbReference type="Proteomes" id="UP000177709">
    <property type="component" value="Chromosome"/>
</dbReference>
<keyword evidence="4" id="KW-1185">Reference proteome</keyword>
<reference evidence="2 4" key="2">
    <citation type="submission" date="2022-05" db="EMBL/GenBank/DDBJ databases">
        <title>Genome Sequencing of Bee-Associated Microbes.</title>
        <authorList>
            <person name="Dunlap C."/>
        </authorList>
    </citation>
    <scope>NUCLEOTIDE SEQUENCE [LARGE SCALE GENOMIC DNA]</scope>
    <source>
        <strain evidence="2 4">CBP-1093</strain>
    </source>
</reference>
<dbReference type="Pfam" id="PF09932">
    <property type="entry name" value="DUF2164"/>
    <property type="match status" value="1"/>
</dbReference>
<evidence type="ECO:0000313" key="1">
    <source>
        <dbReference type="EMBL" id="AOZ90183.1"/>
    </source>
</evidence>
<dbReference type="AlphaFoldDB" id="A0AAC9IKD8"/>
<dbReference type="EMBL" id="JAMDMH010000030">
    <property type="protein sequence ID" value="MCY9576782.1"/>
    <property type="molecule type" value="Genomic_DNA"/>
</dbReference>
<evidence type="ECO:0000313" key="4">
    <source>
        <dbReference type="Proteomes" id="UP001527057"/>
    </source>
</evidence>
<dbReference type="EMBL" id="CP017786">
    <property type="protein sequence ID" value="AOZ90183.1"/>
    <property type="molecule type" value="Genomic_DNA"/>
</dbReference>
<name>A0AAC9IKD8_9BACI</name>
<proteinExistence type="predicted"/>
<protein>
    <submittedName>
        <fullName evidence="2">DUF2164 domain-containing protein</fullName>
    </submittedName>
</protein>
<gene>
    <name evidence="1" type="ORF">BK049_16625</name>
    <name evidence="2" type="ORF">M5W27_13315</name>
</gene>
<dbReference type="RefSeq" id="WP_008359681.1">
    <property type="nucleotide sequence ID" value="NZ_AMSH01000042.1"/>
</dbReference>
<dbReference type="Proteomes" id="UP001527057">
    <property type="component" value="Unassembled WGS sequence"/>
</dbReference>
<accession>A0AAC9IKD8</accession>
<evidence type="ECO:0000313" key="3">
    <source>
        <dbReference type="Proteomes" id="UP000177709"/>
    </source>
</evidence>
<evidence type="ECO:0000313" key="2">
    <source>
        <dbReference type="EMBL" id="MCY9576782.1"/>
    </source>
</evidence>
<dbReference type="KEGG" id="bxi:BK049_16625"/>
<reference evidence="1 3" key="1">
    <citation type="submission" date="2016-10" db="EMBL/GenBank/DDBJ databases">
        <title>Whole genome sequence of hyper active fibrinolysis bacterium Bacillus pumilus strain VV3 isolated from fermented rice.</title>
        <authorList>
            <person name="Mariadas V.A."/>
            <person name="Vijayaraghavan P."/>
            <person name="Dhandapani V."/>
        </authorList>
    </citation>
    <scope>NUCLEOTIDE SEQUENCE [LARGE SCALE GENOMIC DNA]</scope>
    <source>
        <strain evidence="1 3">VV3</strain>
    </source>
</reference>